<keyword evidence="1" id="KW-1133">Transmembrane helix</keyword>
<sequence length="144" mass="14987">MIGVADLVSPSNRLRTALREWLWLLGGSSVVVYGGSLAAVSAFDGDFLRAYVGFLLFGLGYRSIQLGLREGGVSAVRDRLDRTTATGAITKYGLLNLGIGIATVGGVIGAQTVGTLDIWRMAVAGVAMSGGYVIGHVGLNDAWL</sequence>
<comment type="caution">
    <text evidence="2">The sequence shown here is derived from an EMBL/GenBank/DDBJ whole genome shotgun (WGS) entry which is preliminary data.</text>
</comment>
<reference evidence="2 3" key="1">
    <citation type="journal article" date="2015" name="Stand. Genomic Sci.">
        <title>Genomic Encyclopedia of Bacterial and Archaeal Type Strains, Phase III: the genomes of soil and plant-associated and newly described type strains.</title>
        <authorList>
            <person name="Whitman W.B."/>
            <person name="Woyke T."/>
            <person name="Klenk H.P."/>
            <person name="Zhou Y."/>
            <person name="Lilburn T.G."/>
            <person name="Beck B.J."/>
            <person name="De Vos P."/>
            <person name="Vandamme P."/>
            <person name="Eisen J.A."/>
            <person name="Garrity G."/>
            <person name="Hugenholtz P."/>
            <person name="Kyrpides N.C."/>
        </authorList>
    </citation>
    <scope>NUCLEOTIDE SEQUENCE [LARGE SCALE GENOMIC DNA]</scope>
    <source>
        <strain evidence="2 3">CGMCC 1.10124</strain>
    </source>
</reference>
<evidence type="ECO:0000313" key="2">
    <source>
        <dbReference type="EMBL" id="RMB25529.1"/>
    </source>
</evidence>
<protein>
    <submittedName>
        <fullName evidence="2">Uncharacterized protein</fullName>
    </submittedName>
</protein>
<feature type="transmembrane region" description="Helical" evidence="1">
    <location>
        <begin position="89"/>
        <end position="112"/>
    </location>
</feature>
<proteinExistence type="predicted"/>
<accession>A0A3M0DU64</accession>
<feature type="transmembrane region" description="Helical" evidence="1">
    <location>
        <begin position="21"/>
        <end position="42"/>
    </location>
</feature>
<evidence type="ECO:0000256" key="1">
    <source>
        <dbReference type="SAM" id="Phobius"/>
    </source>
</evidence>
<organism evidence="2 3">
    <name type="scientific">Haloplanus aerogenes</name>
    <dbReference type="NCBI Taxonomy" id="660522"/>
    <lineage>
        <taxon>Archaea</taxon>
        <taxon>Methanobacteriati</taxon>
        <taxon>Methanobacteriota</taxon>
        <taxon>Stenosarchaea group</taxon>
        <taxon>Halobacteria</taxon>
        <taxon>Halobacteriales</taxon>
        <taxon>Haloferacaceae</taxon>
        <taxon>Haloplanus</taxon>
    </lineage>
</organism>
<keyword evidence="1" id="KW-0812">Transmembrane</keyword>
<dbReference type="AlphaFoldDB" id="A0A3M0DU64"/>
<gene>
    <name evidence="2" type="ORF">ATH50_0626</name>
</gene>
<dbReference type="EMBL" id="REFS01000001">
    <property type="protein sequence ID" value="RMB25529.1"/>
    <property type="molecule type" value="Genomic_DNA"/>
</dbReference>
<dbReference type="Proteomes" id="UP000277326">
    <property type="component" value="Unassembled WGS sequence"/>
</dbReference>
<name>A0A3M0DU64_9EURY</name>
<keyword evidence="1" id="KW-0472">Membrane</keyword>
<evidence type="ECO:0000313" key="3">
    <source>
        <dbReference type="Proteomes" id="UP000277326"/>
    </source>
</evidence>
<feature type="transmembrane region" description="Helical" evidence="1">
    <location>
        <begin position="118"/>
        <end position="139"/>
    </location>
</feature>
<feature type="transmembrane region" description="Helical" evidence="1">
    <location>
        <begin position="48"/>
        <end position="68"/>
    </location>
</feature>